<reference evidence="2" key="4">
    <citation type="submission" date="2020-09" db="EMBL/GenBank/DDBJ databases">
        <authorList>
            <person name="Sun Q."/>
            <person name="Ohkuma M."/>
        </authorList>
    </citation>
    <scope>NUCLEOTIDE SEQUENCE</scope>
    <source>
        <strain evidence="2">JCM 31740</strain>
    </source>
</reference>
<dbReference type="RefSeq" id="WP_126449546.1">
    <property type="nucleotide sequence ID" value="NZ_AP018553.1"/>
</dbReference>
<reference evidence="3" key="2">
    <citation type="submission" date="2018-04" db="EMBL/GenBank/DDBJ databases">
        <title>Complete genome sequence of Sulfodiicoccus acidiphilus strain HS-1.</title>
        <authorList>
            <person name="Sakai H.D."/>
            <person name="Kurosawa N."/>
        </authorList>
    </citation>
    <scope>NUCLEOTIDE SEQUENCE [LARGE SCALE GENOMIC DNA]</scope>
    <source>
        <strain evidence="3">HS-1</strain>
    </source>
</reference>
<dbReference type="EMBL" id="BMQS01000008">
    <property type="protein sequence ID" value="GGT94330.1"/>
    <property type="molecule type" value="Genomic_DNA"/>
</dbReference>
<dbReference type="GeneID" id="38666088"/>
<evidence type="ECO:0000313" key="2">
    <source>
        <dbReference type="EMBL" id="GGT94330.1"/>
    </source>
</evidence>
<dbReference type="Proteomes" id="UP000276741">
    <property type="component" value="Chromosome"/>
</dbReference>
<protein>
    <submittedName>
        <fullName evidence="1">Uncharacterized protein</fullName>
    </submittedName>
</protein>
<evidence type="ECO:0000313" key="1">
    <source>
        <dbReference type="EMBL" id="BBD72191.1"/>
    </source>
</evidence>
<organism evidence="1 3">
    <name type="scientific">Sulfodiicoccus acidiphilus</name>
    <dbReference type="NCBI Taxonomy" id="1670455"/>
    <lineage>
        <taxon>Archaea</taxon>
        <taxon>Thermoproteota</taxon>
        <taxon>Thermoprotei</taxon>
        <taxon>Sulfolobales</taxon>
        <taxon>Sulfolobaceae</taxon>
        <taxon>Sulfodiicoccus</taxon>
    </lineage>
</organism>
<reference evidence="1" key="3">
    <citation type="journal article" date="2019" name="BMC Res. Notes">
        <title>Complete genome sequence of the Sulfodiicoccus acidiphilus strain HS-1T, the first crenarchaeon that lacks polB3, isolated from an acidic hot spring in Ohwaku-dani, Hakone, Japan.</title>
        <authorList>
            <person name="Sakai H.D."/>
            <person name="Kurosawa N."/>
        </authorList>
    </citation>
    <scope>NUCLEOTIDE SEQUENCE</scope>
    <source>
        <strain evidence="1">HS-1</strain>
    </source>
</reference>
<sequence>MKFIIALTLIGLVSLAVVFSLLPFLTFSTTAQVQASLGPNMFELFNVSNSTYLKVTNIYSVPIDVIYNGDSQWLMPSQYYVFVYNPNATQFKVVFSGGYVVEVVNLQSN</sequence>
<name>A0A348B1Y9_9CREN</name>
<gene>
    <name evidence="2" type="ORF">GCM10007116_09900</name>
    <name evidence="1" type="ORF">HS1genome_0580</name>
</gene>
<accession>A0A348B1Y9</accession>
<dbReference type="EMBL" id="AP018553">
    <property type="protein sequence ID" value="BBD72191.1"/>
    <property type="molecule type" value="Genomic_DNA"/>
</dbReference>
<dbReference type="KEGG" id="sacd:HS1genome_0580"/>
<reference evidence="2" key="1">
    <citation type="journal article" date="2014" name="Int. J. Syst. Evol. Microbiol.">
        <title>Complete genome sequence of Corynebacterium casei LMG S-19264T (=DSM 44701T), isolated from a smear-ripened cheese.</title>
        <authorList>
            <consortium name="US DOE Joint Genome Institute (JGI-PGF)"/>
            <person name="Walter F."/>
            <person name="Albersmeier A."/>
            <person name="Kalinowski J."/>
            <person name="Ruckert C."/>
        </authorList>
    </citation>
    <scope>NUCLEOTIDE SEQUENCE</scope>
    <source>
        <strain evidence="2">JCM 31740</strain>
    </source>
</reference>
<proteinExistence type="predicted"/>
<dbReference type="AlphaFoldDB" id="A0A348B1Y9"/>
<keyword evidence="3" id="KW-1185">Reference proteome</keyword>
<dbReference type="Proteomes" id="UP000616143">
    <property type="component" value="Unassembled WGS sequence"/>
</dbReference>
<evidence type="ECO:0000313" key="3">
    <source>
        <dbReference type="Proteomes" id="UP000276741"/>
    </source>
</evidence>